<keyword evidence="9" id="KW-0547">Nucleotide-binding</keyword>
<dbReference type="InterPro" id="IPR003439">
    <property type="entry name" value="ABC_transporter-like_ATP-bd"/>
</dbReference>
<evidence type="ECO:0000259" key="17">
    <source>
        <dbReference type="PROSITE" id="PS50893"/>
    </source>
</evidence>
<dbReference type="InterPro" id="IPR003593">
    <property type="entry name" value="AAA+_ATPase"/>
</dbReference>
<dbReference type="EMBL" id="KL367490">
    <property type="protein sequence ID" value="KFD70127.1"/>
    <property type="molecule type" value="Genomic_DNA"/>
</dbReference>
<dbReference type="FunFam" id="1.20.1560.10:FF:000001">
    <property type="entry name" value="ATP-binding cassette subfamily C member 1"/>
    <property type="match status" value="1"/>
</dbReference>
<dbReference type="Pfam" id="PF00664">
    <property type="entry name" value="ABC_membrane"/>
    <property type="match status" value="2"/>
</dbReference>
<dbReference type="Pfam" id="PF00005">
    <property type="entry name" value="ABC_tran"/>
    <property type="match status" value="2"/>
</dbReference>
<feature type="compositionally biased region" description="Basic and acidic residues" evidence="15">
    <location>
        <begin position="845"/>
        <end position="856"/>
    </location>
</feature>
<feature type="transmembrane region" description="Helical" evidence="16">
    <location>
        <begin position="123"/>
        <end position="144"/>
    </location>
</feature>
<dbReference type="InterPro" id="IPR027417">
    <property type="entry name" value="P-loop_NTPase"/>
</dbReference>
<evidence type="ECO:0000256" key="1">
    <source>
        <dbReference type="ARBA" id="ARBA00004128"/>
    </source>
</evidence>
<dbReference type="PROSITE" id="PS50929">
    <property type="entry name" value="ABC_TM1F"/>
    <property type="match status" value="2"/>
</dbReference>
<feature type="compositionally biased region" description="Low complexity" evidence="15">
    <location>
        <begin position="872"/>
        <end position="882"/>
    </location>
</feature>
<feature type="transmembrane region" description="Helical" evidence="16">
    <location>
        <begin position="288"/>
        <end position="309"/>
    </location>
</feature>
<keyword evidence="12 16" id="KW-0472">Membrane</keyword>
<dbReference type="InterPro" id="IPR017871">
    <property type="entry name" value="ABC_transporter-like_CS"/>
</dbReference>
<evidence type="ECO:0000256" key="16">
    <source>
        <dbReference type="SAM" id="Phobius"/>
    </source>
</evidence>
<dbReference type="NCBIfam" id="TIGR00957">
    <property type="entry name" value="MRP_assoc_pro"/>
    <property type="match status" value="1"/>
</dbReference>
<feature type="transmembrane region" description="Helical" evidence="16">
    <location>
        <begin position="439"/>
        <end position="461"/>
    </location>
</feature>
<evidence type="ECO:0000313" key="21">
    <source>
        <dbReference type="Proteomes" id="UP000030764"/>
    </source>
</evidence>
<dbReference type="GO" id="GO:0015431">
    <property type="term" value="F:ABC-type glutathione S-conjugate transporter activity"/>
    <property type="evidence" value="ECO:0007669"/>
    <property type="project" value="UniProtKB-EC"/>
</dbReference>
<feature type="domain" description="ABC transmembrane type-1" evidence="18">
    <location>
        <begin position="304"/>
        <end position="586"/>
    </location>
</feature>
<evidence type="ECO:0000313" key="20">
    <source>
        <dbReference type="EMBL" id="KFD70127.1"/>
    </source>
</evidence>
<gene>
    <name evidence="19" type="ORF">M513_13250</name>
    <name evidence="20" type="ORF">M514_13250</name>
</gene>
<evidence type="ECO:0000256" key="10">
    <source>
        <dbReference type="ARBA" id="ARBA00022840"/>
    </source>
</evidence>
<feature type="region of interest" description="Disordered" evidence="15">
    <location>
        <begin position="845"/>
        <end position="890"/>
    </location>
</feature>
<dbReference type="GO" id="GO:0016887">
    <property type="term" value="F:ATP hydrolysis activity"/>
    <property type="evidence" value="ECO:0007669"/>
    <property type="project" value="InterPro"/>
</dbReference>
<feature type="domain" description="ABC transporter" evidence="17">
    <location>
        <begin position="1267"/>
        <end position="1501"/>
    </location>
</feature>
<accession>A0A085LLM7</accession>
<dbReference type="SMART" id="SM00382">
    <property type="entry name" value="AAA"/>
    <property type="match status" value="2"/>
</dbReference>
<dbReference type="Proteomes" id="UP000030764">
    <property type="component" value="Unassembled WGS sequence"/>
</dbReference>
<proteinExistence type="inferred from homology"/>
<keyword evidence="7 16" id="KW-0812">Transmembrane</keyword>
<dbReference type="PANTHER" id="PTHR24223:SF443">
    <property type="entry name" value="MULTIDRUG-RESISTANCE LIKE PROTEIN 1, ISOFORM I"/>
    <property type="match status" value="1"/>
</dbReference>
<dbReference type="PROSITE" id="PS50893">
    <property type="entry name" value="ABC_TRANSPORTER_2"/>
    <property type="match status" value="2"/>
</dbReference>
<feature type="transmembrane region" description="Helical" evidence="16">
    <location>
        <begin position="23"/>
        <end position="41"/>
    </location>
</feature>
<feature type="transmembrane region" description="Helical" evidence="16">
    <location>
        <begin position="412"/>
        <end position="433"/>
    </location>
</feature>
<dbReference type="FunFam" id="1.20.1560.10:FF:000020">
    <property type="entry name" value="ABC metal ion transporter"/>
    <property type="match status" value="1"/>
</dbReference>
<dbReference type="CDD" id="cd18595">
    <property type="entry name" value="ABC_6TM_MRP1_2_3_6_D1_like"/>
    <property type="match status" value="1"/>
</dbReference>
<comment type="catalytic activity">
    <reaction evidence="14">
        <text>leukotriene C4(in) + ATP + H2O = leukotriene C4(out) + ADP + phosphate + H(+)</text>
        <dbReference type="Rhea" id="RHEA:38963"/>
        <dbReference type="ChEBI" id="CHEBI:15377"/>
        <dbReference type="ChEBI" id="CHEBI:15378"/>
        <dbReference type="ChEBI" id="CHEBI:30616"/>
        <dbReference type="ChEBI" id="CHEBI:43474"/>
        <dbReference type="ChEBI" id="CHEBI:57973"/>
        <dbReference type="ChEBI" id="CHEBI:456216"/>
    </reaction>
    <physiologicalReaction direction="left-to-right" evidence="14">
        <dbReference type="Rhea" id="RHEA:38964"/>
    </physiologicalReaction>
</comment>
<evidence type="ECO:0000256" key="11">
    <source>
        <dbReference type="ARBA" id="ARBA00022989"/>
    </source>
</evidence>
<evidence type="ECO:0000259" key="18">
    <source>
        <dbReference type="PROSITE" id="PS50929"/>
    </source>
</evidence>
<evidence type="ECO:0000256" key="8">
    <source>
        <dbReference type="ARBA" id="ARBA00022737"/>
    </source>
</evidence>
<dbReference type="FunFam" id="3.40.50.300:FF:000074">
    <property type="entry name" value="Multidrug resistance-associated protein 5 isoform 1"/>
    <property type="match status" value="1"/>
</dbReference>
<feature type="transmembrane region" description="Helical" evidence="16">
    <location>
        <begin position="1074"/>
        <end position="1102"/>
    </location>
</feature>
<sequence>MEAKGSILRTVFPDTRDCLEHVLLAWIPFMIVAFLCPFLIYRLRRKARSALPITPLLLLRWAVAVILVLASLSMTLCLVFMSLEGVNIGEGDLVTSFLGLVSMIIISSLTIMASRRGLITSGILFVSISVYFLFGLLSFAGVASRLSSNTWYSVDVAYTVYFCTLMLLLFLSLFADRRSDDPTQRIENQCPESAVSFPNLLFFHYFGRIAWRGWKHGLKNEDLWMLRRRDSVNWLRSLWERHWNSASAHSLRFKRQQNSVEQRNAGNKESAEEVAFLSKTDKKNCQKLPSVIWVIFLCFKWPILLALFLKTVADVLEFSKPQLLRRIIAFMELPEFPFSYGVFFTVLLFVISLLYSLLLHQYFHIMFRLGMNAKSMLMSAVFEKALLLSNEARKGTTVGEIVNLMSVDVQRIVDVCPFFLLVWSAPLEIVMAIGFLWEIIGVSVFVGVAVMVLMIPINFLLTHRLRQCQIRQMKFKDVRMKMINEILNGIKVLKLHAWELAFKEKVLKIRRKELRVLRQAAVYGSLVTLTWTMAPLLVAVVSFATYVLIDSSHRLTPEVAFVSLALFNLLRFPMTMLPMLIVYIMQASVSNKRLKNFFAAEEVDTTVVQRLENPDYAISFRNATFSWDKESDEATVLRELNLDIPRGKCVAIIGRVGAGKSSVCSAILGEMRKLEGSVAVQGTISYVPQQAWILNATVRDNILFTKPNRPNFYTQVVKACSLDVDIEEMSEKSDTEIGEKGINLSGGQKQRLSIARAVYQYTDIYLFDDPLSAVDSRVGRHIFDNVIGRKGLLKDKTRVFVTHALAFLKDVDLIVIMDQGRIKKVGTPSQLLTEWDGLSEFLEEKNDNAEEPKLSDEESGDENAEMLRSRRNTVTSVSSSKSSKLDARNSLRESNAIANGPAKSHENEWNIKRKRLIEEETAETGRVKAHVYKLYVQSIGFLSSFVVFILYMVSGGLSVGSSIWLAEWSEDSVCSAKNRSDCVQTDTRIGVYAALGIGQALFVFAAALLMMLCMVASSANLHERLLHNLLRVPMSFYETTPLGRVLNRIGKDIDVVDNTLPAAVRTWMNCLVQIIATLVIIAMNMKAFAAAIIPLAIFYYAVQRFYVSSSRQLKRMESVSRSPIYSLFQEVIQGAVSIRAYRAQKHFRDMFDKHVDANQMTYYPMIVSNRWLAVRLEFIGNLLVFLAAIFAVYNREEGILSAGMVGLAVTYALSITQTLNWVVRMTSDLETNIVSVERIVEYMNVPTEADWTTEYRPPHNWPSMGRVEFDRYAMRYRPGLDLVLKGISFVAHGGEKVGIVGRTGAGKSSITLALFRIVEPVEGSIVIDSVDIGLIGLHDLRSRISIIPQEPVLFCGSIRMNIDPTGQKNDDEIWTALEHAHLKSFISTLPDKLDHEVVEGGENLSVGQRQLICLSRALLRKSRILILDEATAAVDHETDQLIQRTIREFFAECTVLTIAHRLNTVMDSDKLLVLSNGQVVDNDSPANLLTRLDGEFYAMAKEANIV</sequence>
<comment type="similarity">
    <text evidence="3">Belongs to the ABC transporter superfamily. ABCC family. Conjugate transporter (TC 3.A.1.208) subfamily.</text>
</comment>
<evidence type="ECO:0000256" key="5">
    <source>
        <dbReference type="ARBA" id="ARBA00022475"/>
    </source>
</evidence>
<comment type="subcellular location">
    <subcellularLocation>
        <location evidence="2">Cell membrane</location>
        <topology evidence="2">Multi-pass membrane protein</topology>
    </subcellularLocation>
    <subcellularLocation>
        <location evidence="1">Vacuole membrane</location>
        <topology evidence="1">Multi-pass membrane protein</topology>
    </subcellularLocation>
</comment>
<keyword evidence="4" id="KW-0813">Transport</keyword>
<dbReference type="InterPro" id="IPR011527">
    <property type="entry name" value="ABC1_TM_dom"/>
</dbReference>
<evidence type="ECO:0000256" key="13">
    <source>
        <dbReference type="ARBA" id="ARBA00024220"/>
    </source>
</evidence>
<dbReference type="CDD" id="cd03244">
    <property type="entry name" value="ABCC_MRP_domain2"/>
    <property type="match status" value="1"/>
</dbReference>
<dbReference type="PANTHER" id="PTHR24223">
    <property type="entry name" value="ATP-BINDING CASSETTE SUB-FAMILY C"/>
    <property type="match status" value="1"/>
</dbReference>
<feature type="transmembrane region" description="Helical" evidence="16">
    <location>
        <begin position="989"/>
        <end position="1016"/>
    </location>
</feature>
<dbReference type="Gene3D" id="1.20.1560.10">
    <property type="entry name" value="ABC transporter type 1, transmembrane domain"/>
    <property type="match status" value="2"/>
</dbReference>
<dbReference type="GO" id="GO:0005524">
    <property type="term" value="F:ATP binding"/>
    <property type="evidence" value="ECO:0007669"/>
    <property type="project" value="UniProtKB-KW"/>
</dbReference>
<keyword evidence="8" id="KW-0677">Repeat</keyword>
<dbReference type="InterPro" id="IPR005292">
    <property type="entry name" value="MRP"/>
</dbReference>
<dbReference type="CDD" id="cd03250">
    <property type="entry name" value="ABCC_MRP_domain1"/>
    <property type="match status" value="1"/>
</dbReference>
<dbReference type="PROSITE" id="PS00211">
    <property type="entry name" value="ABC_TRANSPORTER_1"/>
    <property type="match status" value="2"/>
</dbReference>
<protein>
    <recommendedName>
        <fullName evidence="13">ABC-type glutathione-S-conjugate transporter</fullName>
        <ecNumber evidence="13">7.6.2.3</ecNumber>
    </recommendedName>
</protein>
<keyword evidence="21" id="KW-1185">Reference proteome</keyword>
<reference evidence="19 21" key="1">
    <citation type="journal article" date="2014" name="Nat. Genet.">
        <title>Genome and transcriptome of the porcine whipworm Trichuris suis.</title>
        <authorList>
            <person name="Jex A.R."/>
            <person name="Nejsum P."/>
            <person name="Schwarz E.M."/>
            <person name="Hu L."/>
            <person name="Young N.D."/>
            <person name="Hall R.S."/>
            <person name="Korhonen P.K."/>
            <person name="Liao S."/>
            <person name="Thamsborg S."/>
            <person name="Xia J."/>
            <person name="Xu P."/>
            <person name="Wang S."/>
            <person name="Scheerlinck J.P."/>
            <person name="Hofmann A."/>
            <person name="Sternberg P.W."/>
            <person name="Wang J."/>
            <person name="Gasser R.B."/>
        </authorList>
    </citation>
    <scope>NUCLEOTIDE SEQUENCE [LARGE SCALE GENOMIC DNA]</scope>
    <source>
        <strain evidence="20">DCEP-RM93F</strain>
        <strain evidence="19">DCEP-RM93M</strain>
    </source>
</reference>
<name>A0A085LLM7_9BILA</name>
<evidence type="ECO:0000256" key="12">
    <source>
        <dbReference type="ARBA" id="ARBA00023136"/>
    </source>
</evidence>
<feature type="transmembrane region" description="Helical" evidence="16">
    <location>
        <begin position="934"/>
        <end position="953"/>
    </location>
</feature>
<evidence type="ECO:0000256" key="3">
    <source>
        <dbReference type="ARBA" id="ARBA00009726"/>
    </source>
</evidence>
<dbReference type="EC" id="7.6.2.3" evidence="13"/>
<dbReference type="SUPFAM" id="SSF90123">
    <property type="entry name" value="ABC transporter transmembrane region"/>
    <property type="match status" value="2"/>
</dbReference>
<dbReference type="SUPFAM" id="SSF52540">
    <property type="entry name" value="P-loop containing nucleoside triphosphate hydrolases"/>
    <property type="match status" value="2"/>
</dbReference>
<feature type="transmembrane region" description="Helical" evidence="16">
    <location>
        <begin position="93"/>
        <end position="111"/>
    </location>
</feature>
<dbReference type="GO" id="GO:0005886">
    <property type="term" value="C:plasma membrane"/>
    <property type="evidence" value="ECO:0007669"/>
    <property type="project" value="UniProtKB-SubCell"/>
</dbReference>
<dbReference type="CDD" id="cd18603">
    <property type="entry name" value="ABC_6TM_MRP1_2_3_6_D2_like"/>
    <property type="match status" value="1"/>
</dbReference>
<dbReference type="GO" id="GO:0005774">
    <property type="term" value="C:vacuolar membrane"/>
    <property type="evidence" value="ECO:0007669"/>
    <property type="project" value="UniProtKB-SubCell"/>
</dbReference>
<feature type="transmembrane region" description="Helical" evidence="16">
    <location>
        <begin position="1199"/>
        <end position="1223"/>
    </location>
</feature>
<feature type="domain" description="ABC transmembrane type-1" evidence="18">
    <location>
        <begin position="945"/>
        <end position="1231"/>
    </location>
</feature>
<feature type="transmembrane region" description="Helical" evidence="16">
    <location>
        <begin position="61"/>
        <end position="81"/>
    </location>
</feature>
<dbReference type="InterPro" id="IPR036640">
    <property type="entry name" value="ABC1_TM_sf"/>
</dbReference>
<evidence type="ECO:0000256" key="4">
    <source>
        <dbReference type="ARBA" id="ARBA00022448"/>
    </source>
</evidence>
<dbReference type="Gene3D" id="3.40.50.300">
    <property type="entry name" value="P-loop containing nucleotide triphosphate hydrolases"/>
    <property type="match status" value="2"/>
</dbReference>
<evidence type="ECO:0000256" key="14">
    <source>
        <dbReference type="ARBA" id="ARBA00047523"/>
    </source>
</evidence>
<keyword evidence="11 16" id="KW-1133">Transmembrane helix</keyword>
<keyword evidence="6" id="KW-0926">Vacuole</keyword>
<organism evidence="19 21">
    <name type="scientific">Trichuris suis</name>
    <name type="common">pig whipworm</name>
    <dbReference type="NCBI Taxonomy" id="68888"/>
    <lineage>
        <taxon>Eukaryota</taxon>
        <taxon>Metazoa</taxon>
        <taxon>Ecdysozoa</taxon>
        <taxon>Nematoda</taxon>
        <taxon>Enoplea</taxon>
        <taxon>Dorylaimia</taxon>
        <taxon>Trichinellida</taxon>
        <taxon>Trichuridae</taxon>
        <taxon>Trichuris</taxon>
    </lineage>
</organism>
<feature type="transmembrane region" description="Helical" evidence="16">
    <location>
        <begin position="338"/>
        <end position="358"/>
    </location>
</feature>
<evidence type="ECO:0000256" key="2">
    <source>
        <dbReference type="ARBA" id="ARBA00004651"/>
    </source>
</evidence>
<feature type="transmembrane region" description="Helical" evidence="16">
    <location>
        <begin position="561"/>
        <end position="585"/>
    </location>
</feature>
<evidence type="ECO:0000256" key="7">
    <source>
        <dbReference type="ARBA" id="ARBA00022692"/>
    </source>
</evidence>
<keyword evidence="5" id="KW-1003">Cell membrane</keyword>
<keyword evidence="10" id="KW-0067">ATP-binding</keyword>
<dbReference type="EMBL" id="KL363414">
    <property type="protein sequence ID" value="KFD45873.1"/>
    <property type="molecule type" value="Genomic_DNA"/>
</dbReference>
<dbReference type="InterPro" id="IPR050173">
    <property type="entry name" value="ABC_transporter_C-like"/>
</dbReference>
<dbReference type="Proteomes" id="UP000030758">
    <property type="component" value="Unassembled WGS sequence"/>
</dbReference>
<dbReference type="GO" id="GO:0000323">
    <property type="term" value="C:lytic vacuole"/>
    <property type="evidence" value="ECO:0007669"/>
    <property type="project" value="UniProtKB-ARBA"/>
</dbReference>
<feature type="domain" description="ABC transporter" evidence="17">
    <location>
        <begin position="618"/>
        <end position="844"/>
    </location>
</feature>
<evidence type="ECO:0000256" key="6">
    <source>
        <dbReference type="ARBA" id="ARBA00022554"/>
    </source>
</evidence>
<evidence type="ECO:0000313" key="19">
    <source>
        <dbReference type="EMBL" id="KFD45873.1"/>
    </source>
</evidence>
<feature type="transmembrane region" description="Helical" evidence="16">
    <location>
        <begin position="1172"/>
        <end position="1193"/>
    </location>
</feature>
<feature type="transmembrane region" description="Helical" evidence="16">
    <location>
        <begin position="156"/>
        <end position="175"/>
    </location>
</feature>
<evidence type="ECO:0000256" key="15">
    <source>
        <dbReference type="SAM" id="MobiDB-lite"/>
    </source>
</evidence>
<dbReference type="FunFam" id="3.40.50.300:FF:000997">
    <property type="entry name" value="Multidrug resistance-associated protein 1"/>
    <property type="match status" value="1"/>
</dbReference>
<feature type="transmembrane region" description="Helical" evidence="16">
    <location>
        <begin position="520"/>
        <end position="549"/>
    </location>
</feature>
<evidence type="ECO:0000256" key="9">
    <source>
        <dbReference type="ARBA" id="ARBA00022741"/>
    </source>
</evidence>